<dbReference type="GO" id="GO:0016020">
    <property type="term" value="C:membrane"/>
    <property type="evidence" value="ECO:0007669"/>
    <property type="project" value="InterPro"/>
</dbReference>
<gene>
    <name evidence="2" type="ORF">HNQ59_002600</name>
</gene>
<name>A0A840MR90_9PROT</name>
<feature type="transmembrane region" description="Helical" evidence="1">
    <location>
        <begin position="215"/>
        <end position="237"/>
    </location>
</feature>
<keyword evidence="1" id="KW-1133">Transmembrane helix</keyword>
<dbReference type="SUPFAM" id="SSF58100">
    <property type="entry name" value="Bacterial hemolysins"/>
    <property type="match status" value="1"/>
</dbReference>
<keyword evidence="3" id="KW-1185">Reference proteome</keyword>
<dbReference type="PANTHER" id="PTHR38443">
    <property type="match status" value="1"/>
</dbReference>
<dbReference type="InterPro" id="IPR008414">
    <property type="entry name" value="HBL"/>
</dbReference>
<comment type="caution">
    <text evidence="2">The sequence shown here is derived from an EMBL/GenBank/DDBJ whole genome shotgun (WGS) entry which is preliminary data.</text>
</comment>
<dbReference type="AlphaFoldDB" id="A0A840MR90"/>
<sequence>MANNTILAAQQMSSANKGQTSQGIVLQNYCNSVLQQPEVDFSGFPDLKENQQQINQGLHIARDHANFYLDTVQPQIITNITNIQNYFNLHQAVATVLPPGATEKQWLDTLSALKEQSQNYQVQSQSVVNNLNMFHKRLTEDAGSFAAYVSSLNAVVGGDKGVLASIDDQLGTIQSKIDGAIAGIVLSGLAIVGGVFLTAVGGVADFVTAGTSTPLVIAGIGIVAAGIGGEVASAITLKNLNDTKATLLKQKSTLTAEVNLVTGISGAIGSLQSQAAAAVTAASQMTDAWNFLTGDLGTLADDLNKGIISTGTLRTLFLTAANSAIQQVLQDTTIIKTQMTGVQSLVAPQGTNIGDYMVALATKQAA</sequence>
<reference evidence="2 3" key="1">
    <citation type="submission" date="2020-08" db="EMBL/GenBank/DDBJ databases">
        <title>Genomic Encyclopedia of Type Strains, Phase IV (KMG-IV): sequencing the most valuable type-strain genomes for metagenomic binning, comparative biology and taxonomic classification.</title>
        <authorList>
            <person name="Goeker M."/>
        </authorList>
    </citation>
    <scope>NUCLEOTIDE SEQUENCE [LARGE SCALE GENOMIC DNA]</scope>
    <source>
        <strain evidence="2 3">DSM 27165</strain>
    </source>
</reference>
<protein>
    <recommendedName>
        <fullName evidence="4">HBL/NHE enterotoxin family protein</fullName>
    </recommendedName>
</protein>
<dbReference type="PANTHER" id="PTHR38443:SF2">
    <property type="entry name" value="NON-HEMOLYTIC ENTEROTOXIN LYTIC COMPONENT L1"/>
    <property type="match status" value="1"/>
</dbReference>
<dbReference type="RefSeq" id="WP_184039918.1">
    <property type="nucleotide sequence ID" value="NZ_JACHHY010000015.1"/>
</dbReference>
<evidence type="ECO:0000256" key="1">
    <source>
        <dbReference type="SAM" id="Phobius"/>
    </source>
</evidence>
<evidence type="ECO:0000313" key="3">
    <source>
        <dbReference type="Proteomes" id="UP000575898"/>
    </source>
</evidence>
<feature type="transmembrane region" description="Helical" evidence="1">
    <location>
        <begin position="180"/>
        <end position="203"/>
    </location>
</feature>
<keyword evidence="1" id="KW-0472">Membrane</keyword>
<evidence type="ECO:0000313" key="2">
    <source>
        <dbReference type="EMBL" id="MBB5019302.1"/>
    </source>
</evidence>
<keyword evidence="1" id="KW-0812">Transmembrane</keyword>
<accession>A0A840MR90</accession>
<dbReference type="Pfam" id="PF05791">
    <property type="entry name" value="Bacillus_HBL"/>
    <property type="match status" value="1"/>
</dbReference>
<dbReference type="InterPro" id="IPR052785">
    <property type="entry name" value="Enterotoxin_cmpnt"/>
</dbReference>
<dbReference type="EMBL" id="JACHHY010000015">
    <property type="protein sequence ID" value="MBB5019302.1"/>
    <property type="molecule type" value="Genomic_DNA"/>
</dbReference>
<proteinExistence type="predicted"/>
<dbReference type="CDD" id="cd22652">
    <property type="entry name" value="ClyA_AhlB-like"/>
    <property type="match status" value="1"/>
</dbReference>
<dbReference type="Gene3D" id="1.20.1170.10">
    <property type="match status" value="1"/>
</dbReference>
<organism evidence="2 3">
    <name type="scientific">Chitinivorax tropicus</name>
    <dbReference type="NCBI Taxonomy" id="714531"/>
    <lineage>
        <taxon>Bacteria</taxon>
        <taxon>Pseudomonadati</taxon>
        <taxon>Pseudomonadota</taxon>
        <taxon>Betaproteobacteria</taxon>
        <taxon>Chitinivorax</taxon>
    </lineage>
</organism>
<dbReference type="Proteomes" id="UP000575898">
    <property type="component" value="Unassembled WGS sequence"/>
</dbReference>
<evidence type="ECO:0008006" key="4">
    <source>
        <dbReference type="Google" id="ProtNLM"/>
    </source>
</evidence>